<dbReference type="GO" id="GO:0032259">
    <property type="term" value="P:methylation"/>
    <property type="evidence" value="ECO:0007669"/>
    <property type="project" value="UniProtKB-KW"/>
</dbReference>
<evidence type="ECO:0000256" key="1">
    <source>
        <dbReference type="ARBA" id="ARBA00022490"/>
    </source>
</evidence>
<proteinExistence type="inferred from homology"/>
<evidence type="ECO:0000256" key="3">
    <source>
        <dbReference type="ARBA" id="ARBA00022603"/>
    </source>
</evidence>
<dbReference type="Gene3D" id="3.40.50.150">
    <property type="entry name" value="Vaccinia Virus protein VP39"/>
    <property type="match status" value="1"/>
</dbReference>
<dbReference type="EMBL" id="BSOY01000003">
    <property type="protein sequence ID" value="GLS00251.1"/>
    <property type="molecule type" value="Genomic_DNA"/>
</dbReference>
<accession>A0ABQ6BIA8</accession>
<dbReference type="EC" id="2.1.1.182" evidence="7"/>
<keyword evidence="5 7" id="KW-0949">S-adenosyl-L-methionine</keyword>
<comment type="similarity">
    <text evidence="7">Belongs to the class I-like SAM-binding methyltransferase superfamily. rRNA adenine N(6)-methyltransferase family. RsmA subfamily.</text>
</comment>
<feature type="region of interest" description="Disordered" evidence="9">
    <location>
        <begin position="273"/>
        <end position="292"/>
    </location>
</feature>
<evidence type="ECO:0000256" key="5">
    <source>
        <dbReference type="ARBA" id="ARBA00022691"/>
    </source>
</evidence>
<dbReference type="PROSITE" id="PS01131">
    <property type="entry name" value="RRNA_A_DIMETH"/>
    <property type="match status" value="1"/>
</dbReference>
<dbReference type="InterPro" id="IPR001737">
    <property type="entry name" value="KsgA/Erm"/>
</dbReference>
<feature type="binding site" evidence="7 8">
    <location>
        <position position="120"/>
    </location>
    <ligand>
        <name>S-adenosyl-L-methionine</name>
        <dbReference type="ChEBI" id="CHEBI:59789"/>
    </ligand>
</feature>
<protein>
    <recommendedName>
        <fullName evidence="7">Ribosomal RNA small subunit methyltransferase A</fullName>
        <ecNumber evidence="7">2.1.1.182</ecNumber>
    </recommendedName>
    <alternativeName>
        <fullName evidence="7">16S rRNA (adenine(1518)-N(6)/adenine(1519)-N(6))-dimethyltransferase</fullName>
    </alternativeName>
    <alternativeName>
        <fullName evidence="7">16S rRNA dimethyladenosine transferase</fullName>
    </alternativeName>
    <alternativeName>
        <fullName evidence="7">16S rRNA dimethylase</fullName>
    </alternativeName>
    <alternativeName>
        <fullName evidence="7">S-adenosylmethionine-6-N', N'-adenosyl(rRNA) dimethyltransferase</fullName>
    </alternativeName>
</protein>
<evidence type="ECO:0000256" key="2">
    <source>
        <dbReference type="ARBA" id="ARBA00022552"/>
    </source>
</evidence>
<dbReference type="NCBIfam" id="TIGR00755">
    <property type="entry name" value="ksgA"/>
    <property type="match status" value="1"/>
</dbReference>
<name>A0ABQ6BIA8_9CAUL</name>
<organism evidence="11 12">
    <name type="scientific">Brevundimonas denitrificans</name>
    <dbReference type="NCBI Taxonomy" id="1443434"/>
    <lineage>
        <taxon>Bacteria</taxon>
        <taxon>Pseudomonadati</taxon>
        <taxon>Pseudomonadota</taxon>
        <taxon>Alphaproteobacteria</taxon>
        <taxon>Caulobacterales</taxon>
        <taxon>Caulobacteraceae</taxon>
        <taxon>Brevundimonas</taxon>
    </lineage>
</organism>
<dbReference type="InterPro" id="IPR020596">
    <property type="entry name" value="rRNA_Ade_Mease_Trfase_CS"/>
</dbReference>
<dbReference type="PANTHER" id="PTHR11727:SF7">
    <property type="entry name" value="DIMETHYLADENOSINE TRANSFERASE-RELATED"/>
    <property type="match status" value="1"/>
</dbReference>
<dbReference type="InterPro" id="IPR023165">
    <property type="entry name" value="rRNA_Ade_diMease-like_C"/>
</dbReference>
<comment type="catalytic activity">
    <reaction evidence="7">
        <text>adenosine(1518)/adenosine(1519) in 16S rRNA + 4 S-adenosyl-L-methionine = N(6)-dimethyladenosine(1518)/N(6)-dimethyladenosine(1519) in 16S rRNA + 4 S-adenosyl-L-homocysteine + 4 H(+)</text>
        <dbReference type="Rhea" id="RHEA:19609"/>
        <dbReference type="Rhea" id="RHEA-COMP:10232"/>
        <dbReference type="Rhea" id="RHEA-COMP:10233"/>
        <dbReference type="ChEBI" id="CHEBI:15378"/>
        <dbReference type="ChEBI" id="CHEBI:57856"/>
        <dbReference type="ChEBI" id="CHEBI:59789"/>
        <dbReference type="ChEBI" id="CHEBI:74411"/>
        <dbReference type="ChEBI" id="CHEBI:74493"/>
        <dbReference type="EC" id="2.1.1.182"/>
    </reaction>
</comment>
<evidence type="ECO:0000313" key="11">
    <source>
        <dbReference type="EMBL" id="GLS00251.1"/>
    </source>
</evidence>
<keyword evidence="4 7" id="KW-0808">Transferase</keyword>
<dbReference type="InterPro" id="IPR029063">
    <property type="entry name" value="SAM-dependent_MTases_sf"/>
</dbReference>
<dbReference type="InterPro" id="IPR011530">
    <property type="entry name" value="rRNA_adenine_dimethylase"/>
</dbReference>
<dbReference type="Proteomes" id="UP001156921">
    <property type="component" value="Unassembled WGS sequence"/>
</dbReference>
<feature type="binding site" evidence="7 8">
    <location>
        <position position="29"/>
    </location>
    <ligand>
        <name>S-adenosyl-L-methionine</name>
        <dbReference type="ChEBI" id="CHEBI:59789"/>
    </ligand>
</feature>
<evidence type="ECO:0000259" key="10">
    <source>
        <dbReference type="SMART" id="SM00650"/>
    </source>
</evidence>
<comment type="caution">
    <text evidence="11">The sequence shown here is derived from an EMBL/GenBank/DDBJ whole genome shotgun (WGS) entry which is preliminary data.</text>
</comment>
<comment type="subcellular location">
    <subcellularLocation>
        <location evidence="7">Cytoplasm</location>
    </subcellularLocation>
</comment>
<evidence type="ECO:0000256" key="6">
    <source>
        <dbReference type="ARBA" id="ARBA00022884"/>
    </source>
</evidence>
<dbReference type="SUPFAM" id="SSF53335">
    <property type="entry name" value="S-adenosyl-L-methionine-dependent methyltransferases"/>
    <property type="match status" value="1"/>
</dbReference>
<dbReference type="PANTHER" id="PTHR11727">
    <property type="entry name" value="DIMETHYLADENOSINE TRANSFERASE"/>
    <property type="match status" value="1"/>
</dbReference>
<dbReference type="GO" id="GO:0008168">
    <property type="term" value="F:methyltransferase activity"/>
    <property type="evidence" value="ECO:0007669"/>
    <property type="project" value="UniProtKB-KW"/>
</dbReference>
<evidence type="ECO:0000256" key="4">
    <source>
        <dbReference type="ARBA" id="ARBA00022679"/>
    </source>
</evidence>
<gene>
    <name evidence="7 11" type="primary">rsmA</name>
    <name evidence="7" type="synonym">ksgA</name>
    <name evidence="11" type="ORF">GCM10007859_02550</name>
</gene>
<dbReference type="CDD" id="cd02440">
    <property type="entry name" value="AdoMet_MTases"/>
    <property type="match status" value="1"/>
</dbReference>
<keyword evidence="6 7" id="KW-0694">RNA-binding</keyword>
<comment type="function">
    <text evidence="7">Specifically dimethylates two adjacent adenosines (A1518 and A1519) in the loop of a conserved hairpin near the 3'-end of 16S rRNA in the 30S particle. May play a critical role in biogenesis of 30S subunits.</text>
</comment>
<feature type="binding site" evidence="7 8">
    <location>
        <position position="76"/>
    </location>
    <ligand>
        <name>S-adenosyl-L-methionine</name>
        <dbReference type="ChEBI" id="CHEBI:59789"/>
    </ligand>
</feature>
<feature type="binding site" evidence="7 8">
    <location>
        <position position="101"/>
    </location>
    <ligand>
        <name>S-adenosyl-L-methionine</name>
        <dbReference type="ChEBI" id="CHEBI:59789"/>
    </ligand>
</feature>
<keyword evidence="12" id="KW-1185">Reference proteome</keyword>
<dbReference type="Gene3D" id="1.10.8.100">
    <property type="entry name" value="Ribosomal RNA adenine dimethylase-like, domain 2"/>
    <property type="match status" value="1"/>
</dbReference>
<evidence type="ECO:0000313" key="12">
    <source>
        <dbReference type="Proteomes" id="UP001156921"/>
    </source>
</evidence>
<evidence type="ECO:0000256" key="7">
    <source>
        <dbReference type="HAMAP-Rule" id="MF_00607"/>
    </source>
</evidence>
<feature type="domain" description="Ribosomal RNA adenine methylase transferase N-terminal" evidence="10">
    <location>
        <begin position="34"/>
        <end position="205"/>
    </location>
</feature>
<dbReference type="RefSeq" id="WP_284220293.1">
    <property type="nucleotide sequence ID" value="NZ_BSOY01000003.1"/>
</dbReference>
<sequence length="292" mass="30957">MTPNDLPSLRETLDAHGLLAKKSFGQHFLLDLNVTRKIVRLAGPFEGRAVIEVGPGPGGLTRALLESDAGTVVLVEKDPRFLPLLGELDDGSGRLTVVEADALGVREAELVEGPAHIVSNLPYNVGTPLLIKWLTGPWTPHALTLMFQKEVAERITAAPGDEAYGRLAVISQAVCEAKLVMHLPAAAFTPPPKVASAVVHLVPRADRPDQDLLKALERVTAAAFGQRRKMLRSSLKPLGGAALCEAAGLSPEDRAEVIDLAGFLRLARAVAGQPQPAAPGDGGATMMRRKRG</sequence>
<reference evidence="12" key="1">
    <citation type="journal article" date="2019" name="Int. J. Syst. Evol. Microbiol.">
        <title>The Global Catalogue of Microorganisms (GCM) 10K type strain sequencing project: providing services to taxonomists for standard genome sequencing and annotation.</title>
        <authorList>
            <consortium name="The Broad Institute Genomics Platform"/>
            <consortium name="The Broad Institute Genome Sequencing Center for Infectious Disease"/>
            <person name="Wu L."/>
            <person name="Ma J."/>
        </authorList>
    </citation>
    <scope>NUCLEOTIDE SEQUENCE [LARGE SCALE GENOMIC DNA]</scope>
    <source>
        <strain evidence="12">NBRC 110107</strain>
    </source>
</reference>
<evidence type="ECO:0000256" key="9">
    <source>
        <dbReference type="SAM" id="MobiDB-lite"/>
    </source>
</evidence>
<keyword evidence="1 7" id="KW-0963">Cytoplasm</keyword>
<feature type="binding site" evidence="7 8">
    <location>
        <position position="54"/>
    </location>
    <ligand>
        <name>S-adenosyl-L-methionine</name>
        <dbReference type="ChEBI" id="CHEBI:59789"/>
    </ligand>
</feature>
<dbReference type="Pfam" id="PF00398">
    <property type="entry name" value="RrnaAD"/>
    <property type="match status" value="1"/>
</dbReference>
<keyword evidence="3 7" id="KW-0489">Methyltransferase</keyword>
<evidence type="ECO:0000256" key="8">
    <source>
        <dbReference type="PROSITE-ProRule" id="PRU01026"/>
    </source>
</evidence>
<dbReference type="HAMAP" id="MF_00607">
    <property type="entry name" value="16SrRNA_methyltr_A"/>
    <property type="match status" value="1"/>
</dbReference>
<feature type="binding site" evidence="7 8">
    <location>
        <position position="27"/>
    </location>
    <ligand>
        <name>S-adenosyl-L-methionine</name>
        <dbReference type="ChEBI" id="CHEBI:59789"/>
    </ligand>
</feature>
<keyword evidence="2 7" id="KW-0698">rRNA processing</keyword>
<dbReference type="SMART" id="SM00650">
    <property type="entry name" value="rADc"/>
    <property type="match status" value="1"/>
</dbReference>
<dbReference type="PROSITE" id="PS51689">
    <property type="entry name" value="SAM_RNA_A_N6_MT"/>
    <property type="match status" value="1"/>
</dbReference>
<dbReference type="InterPro" id="IPR020598">
    <property type="entry name" value="rRNA_Ade_methylase_Trfase_N"/>
</dbReference>